<dbReference type="PANTHER" id="PTHR10072">
    <property type="entry name" value="IRON-SULFUR CLUSTER ASSEMBLY PROTEIN"/>
    <property type="match status" value="1"/>
</dbReference>
<dbReference type="InterPro" id="IPR000361">
    <property type="entry name" value="ATAP_core_dom"/>
</dbReference>
<dbReference type="GO" id="GO:0051537">
    <property type="term" value="F:2 iron, 2 sulfur cluster binding"/>
    <property type="evidence" value="ECO:0007669"/>
    <property type="project" value="UniProtKB-ARBA"/>
</dbReference>
<dbReference type="Proteomes" id="UP000199236">
    <property type="component" value="Unassembled WGS sequence"/>
</dbReference>
<dbReference type="InterPro" id="IPR050322">
    <property type="entry name" value="Fe-S_cluster_asmbl/transfer"/>
</dbReference>
<dbReference type="NCBIfam" id="TIGR00049">
    <property type="entry name" value="iron-sulfur cluster assembly accessory protein"/>
    <property type="match status" value="1"/>
</dbReference>
<gene>
    <name evidence="3" type="ORF">SAMN04488056_101515</name>
</gene>
<accession>A0A1I5AJK3</accession>
<sequence length="107" mass="11234">MLTLTDKAQETLQGLIEKSGKPLTGLRIAADMAGCAGVKYRLALVSNPEPDDHIVDCGLLKLYVVPQNAEILIGTTIDFAETEKGGGFTFDNPNTAGMCACGKSFAA</sequence>
<dbReference type="InterPro" id="IPR016092">
    <property type="entry name" value="ATAP"/>
</dbReference>
<evidence type="ECO:0000256" key="1">
    <source>
        <dbReference type="ARBA" id="ARBA00006718"/>
    </source>
</evidence>
<proteinExistence type="inferred from homology"/>
<dbReference type="AlphaFoldDB" id="A0A1I5AJK3"/>
<reference evidence="3 4" key="1">
    <citation type="submission" date="2016-10" db="EMBL/GenBank/DDBJ databases">
        <authorList>
            <person name="de Groot N.N."/>
        </authorList>
    </citation>
    <scope>NUCLEOTIDE SEQUENCE [LARGE SCALE GENOMIC DNA]</scope>
    <source>
        <strain evidence="3 4">CGMCC 1.9157</strain>
    </source>
</reference>
<dbReference type="SUPFAM" id="SSF89360">
    <property type="entry name" value="HesB-like domain"/>
    <property type="match status" value="1"/>
</dbReference>
<protein>
    <submittedName>
        <fullName evidence="3">Iron-sulfur cluster assembly protein</fullName>
    </submittedName>
</protein>
<organism evidence="3 4">
    <name type="scientific">Cohaesibacter marisflavi</name>
    <dbReference type="NCBI Taxonomy" id="655353"/>
    <lineage>
        <taxon>Bacteria</taxon>
        <taxon>Pseudomonadati</taxon>
        <taxon>Pseudomonadota</taxon>
        <taxon>Alphaproteobacteria</taxon>
        <taxon>Hyphomicrobiales</taxon>
        <taxon>Cohaesibacteraceae</taxon>
    </lineage>
</organism>
<dbReference type="Gene3D" id="2.60.300.12">
    <property type="entry name" value="HesB-like domain"/>
    <property type="match status" value="1"/>
</dbReference>
<dbReference type="InterPro" id="IPR017870">
    <property type="entry name" value="FeS_cluster_insertion_CS"/>
</dbReference>
<evidence type="ECO:0000313" key="4">
    <source>
        <dbReference type="Proteomes" id="UP000199236"/>
    </source>
</evidence>
<evidence type="ECO:0000259" key="2">
    <source>
        <dbReference type="Pfam" id="PF01521"/>
    </source>
</evidence>
<comment type="similarity">
    <text evidence="1">Belongs to the HesB/IscA family.</text>
</comment>
<keyword evidence="4" id="KW-1185">Reference proteome</keyword>
<name>A0A1I5AJK3_9HYPH</name>
<dbReference type="PROSITE" id="PS01152">
    <property type="entry name" value="HESB"/>
    <property type="match status" value="1"/>
</dbReference>
<dbReference type="GO" id="GO:0005829">
    <property type="term" value="C:cytosol"/>
    <property type="evidence" value="ECO:0007669"/>
    <property type="project" value="TreeGrafter"/>
</dbReference>
<feature type="domain" description="Core" evidence="2">
    <location>
        <begin position="2"/>
        <end position="103"/>
    </location>
</feature>
<dbReference type="RefSeq" id="WP_175527887.1">
    <property type="nucleotide sequence ID" value="NZ_FOVR01000001.1"/>
</dbReference>
<dbReference type="STRING" id="655353.SAMN04488056_101515"/>
<evidence type="ECO:0000313" key="3">
    <source>
        <dbReference type="EMBL" id="SFN62625.1"/>
    </source>
</evidence>
<dbReference type="InterPro" id="IPR035903">
    <property type="entry name" value="HesB-like_dom_sf"/>
</dbReference>
<dbReference type="EMBL" id="FOVR01000001">
    <property type="protein sequence ID" value="SFN62625.1"/>
    <property type="molecule type" value="Genomic_DNA"/>
</dbReference>
<dbReference type="PANTHER" id="PTHR10072:SF41">
    <property type="entry name" value="IRON-SULFUR CLUSTER ASSEMBLY 1 HOMOLOG, MITOCHONDRIAL"/>
    <property type="match status" value="1"/>
</dbReference>
<dbReference type="Pfam" id="PF01521">
    <property type="entry name" value="Fe-S_biosyn"/>
    <property type="match status" value="1"/>
</dbReference>
<dbReference type="GO" id="GO:0016226">
    <property type="term" value="P:iron-sulfur cluster assembly"/>
    <property type="evidence" value="ECO:0007669"/>
    <property type="project" value="InterPro"/>
</dbReference>